<evidence type="ECO:0000256" key="3">
    <source>
        <dbReference type="SAM" id="Coils"/>
    </source>
</evidence>
<reference evidence="5 6" key="1">
    <citation type="submission" date="2017-03" db="EMBL/GenBank/DDBJ databases">
        <title>Genomes of endolithic fungi from Antarctica.</title>
        <authorList>
            <person name="Coleine C."/>
            <person name="Masonjones S."/>
            <person name="Stajich J.E."/>
        </authorList>
    </citation>
    <scope>NUCLEOTIDE SEQUENCE [LARGE SCALE GENOMIC DNA]</scope>
    <source>
        <strain evidence="5 6">CCFEE 6314</strain>
    </source>
</reference>
<feature type="coiled-coil region" evidence="3">
    <location>
        <begin position="161"/>
        <end position="188"/>
    </location>
</feature>
<organism evidence="5 6">
    <name type="scientific">Exophiala mesophila</name>
    <name type="common">Black yeast-like fungus</name>
    <dbReference type="NCBI Taxonomy" id="212818"/>
    <lineage>
        <taxon>Eukaryota</taxon>
        <taxon>Fungi</taxon>
        <taxon>Dikarya</taxon>
        <taxon>Ascomycota</taxon>
        <taxon>Pezizomycotina</taxon>
        <taxon>Eurotiomycetes</taxon>
        <taxon>Chaetothyriomycetidae</taxon>
        <taxon>Chaetothyriales</taxon>
        <taxon>Herpotrichiellaceae</taxon>
        <taxon>Exophiala</taxon>
    </lineage>
</organism>
<dbReference type="InterPro" id="IPR010754">
    <property type="entry name" value="OPA3-like"/>
</dbReference>
<evidence type="ECO:0000256" key="2">
    <source>
        <dbReference type="ARBA" id="ARBA00023054"/>
    </source>
</evidence>
<feature type="compositionally biased region" description="Basic and acidic residues" evidence="4">
    <location>
        <begin position="89"/>
        <end position="110"/>
    </location>
</feature>
<feature type="region of interest" description="Disordered" evidence="4">
    <location>
        <begin position="239"/>
        <end position="261"/>
    </location>
</feature>
<evidence type="ECO:0000256" key="4">
    <source>
        <dbReference type="SAM" id="MobiDB-lite"/>
    </source>
</evidence>
<dbReference type="OrthoDB" id="2129069at2759"/>
<dbReference type="AlphaFoldDB" id="A0A438N0I2"/>
<evidence type="ECO:0000313" key="6">
    <source>
        <dbReference type="Proteomes" id="UP000288859"/>
    </source>
</evidence>
<dbReference type="EMBL" id="NAJM01000031">
    <property type="protein sequence ID" value="RVX69207.1"/>
    <property type="molecule type" value="Genomic_DNA"/>
</dbReference>
<accession>A0A438N0I2</accession>
<evidence type="ECO:0000256" key="1">
    <source>
        <dbReference type="ARBA" id="ARBA00007584"/>
    </source>
</evidence>
<evidence type="ECO:0000313" key="5">
    <source>
        <dbReference type="EMBL" id="RVX69207.1"/>
    </source>
</evidence>
<name>A0A438N0I2_EXOME</name>
<feature type="region of interest" description="Disordered" evidence="4">
    <location>
        <begin position="71"/>
        <end position="120"/>
    </location>
</feature>
<keyword evidence="2 3" id="KW-0175">Coiled coil</keyword>
<gene>
    <name evidence="5" type="ORF">B0A52_07183</name>
</gene>
<comment type="caution">
    <text evidence="5">The sequence shown here is derived from an EMBL/GenBank/DDBJ whole genome shotgun (WGS) entry which is preliminary data.</text>
</comment>
<dbReference type="Proteomes" id="UP000288859">
    <property type="component" value="Unassembled WGS sequence"/>
</dbReference>
<comment type="similarity">
    <text evidence="1">Belongs to the OPA3 family.</text>
</comment>
<protein>
    <recommendedName>
        <fullName evidence="7">OPA3-like protein</fullName>
    </recommendedName>
</protein>
<dbReference type="Pfam" id="PF07047">
    <property type="entry name" value="OPA3"/>
    <property type="match status" value="1"/>
</dbReference>
<feature type="region of interest" description="Disordered" evidence="4">
    <location>
        <begin position="274"/>
        <end position="305"/>
    </location>
</feature>
<dbReference type="GO" id="GO:0019216">
    <property type="term" value="P:regulation of lipid metabolic process"/>
    <property type="evidence" value="ECO:0007669"/>
    <property type="project" value="TreeGrafter"/>
</dbReference>
<evidence type="ECO:0008006" key="7">
    <source>
        <dbReference type="Google" id="ProtNLM"/>
    </source>
</evidence>
<feature type="compositionally biased region" description="Polar residues" evidence="4">
    <location>
        <begin position="295"/>
        <end position="304"/>
    </location>
</feature>
<dbReference type="PANTHER" id="PTHR12499">
    <property type="entry name" value="OPTIC ATROPHY 3 PROTEIN OPA3"/>
    <property type="match status" value="1"/>
</dbReference>
<sequence length="503" mass="55877">MSLALKFTSLAIRTLSKPIANFIKRQAREHEGFKQTCISFAQALHRVDMRWRIGLLQDAAAIEKQAAREAAAESAKKHKHNFPTVKTEAQTKAEEEAAAKVAKEEAEPPKPRSKPRIRPLSEAKAIESGATFISETFLFSVAAGLLLFEAWRSRRKDANRRDDVAERLAELEESENAARRALIVLEREVLRLRAKEKNGKPGSQPVRILPEEIYEEKDDEKDTAPKGLFARISSWYSSQTEDQETREAKEALAEDKPGPAEKILVESDKALEEKRKRQQALQAAAEGKEVPVVQKKSQSASLRSASEEETNLHGFDLAVPLSPDSCSPLIRILLLHASCPESTFSAVLQEKMPKDVSKHQFDLAVLVACETQNNGLGNPFHCLCHLQIRMQETSFIPVVIASSPRKLIPIISEYLKQTAYVDNASKLELPLPLPTDLVSQATSSAPIQPLSNQDANVVIDIFPSLRILEQGTRSADATETLVDCLGSATAFCLAEFWEDEWTI</sequence>
<dbReference type="PANTHER" id="PTHR12499:SF0">
    <property type="entry name" value="OPTIC ATROPHY 3 PROTEIN"/>
    <property type="match status" value="1"/>
</dbReference>
<dbReference type="GO" id="GO:0005739">
    <property type="term" value="C:mitochondrion"/>
    <property type="evidence" value="ECO:0007669"/>
    <property type="project" value="TreeGrafter"/>
</dbReference>
<proteinExistence type="inferred from homology"/>
<dbReference type="VEuPathDB" id="FungiDB:PV10_03258"/>
<feature type="compositionally biased region" description="Basic and acidic residues" evidence="4">
    <location>
        <begin position="243"/>
        <end position="261"/>
    </location>
</feature>